<sequence length="217" mass="24591">METGLAMIEQTCSRCQAKEEKLQATMNNLVAERQLGQEKLEHLETVTQLLWNKEKELEDMSQLCQAKEGQLVEIFKVYNATAENLAAERQLGEERLDVSAKKLEAMTQLCQAKDKELEDVAELCRMLETVLQRKIKQAESQQCVMEHLIDNRPEGVAYVIRELADLRKPPSPTPTPGCPTVQETLPVERELQHPSGYLKLASLVDGYKIHSNSQQAM</sequence>
<evidence type="ECO:0000313" key="2">
    <source>
        <dbReference type="Proteomes" id="UP001152622"/>
    </source>
</evidence>
<accession>A0A9Q1ITA8</accession>
<name>A0A9Q1ITA8_SYNKA</name>
<proteinExistence type="predicted"/>
<comment type="caution">
    <text evidence="1">The sequence shown here is derived from an EMBL/GenBank/DDBJ whole genome shotgun (WGS) entry which is preliminary data.</text>
</comment>
<dbReference type="Proteomes" id="UP001152622">
    <property type="component" value="Chromosome 8"/>
</dbReference>
<gene>
    <name evidence="1" type="ORF">SKAU_G00231450</name>
</gene>
<keyword evidence="2" id="KW-1185">Reference proteome</keyword>
<dbReference type="EMBL" id="JAINUF010000008">
    <property type="protein sequence ID" value="KAJ8351669.1"/>
    <property type="molecule type" value="Genomic_DNA"/>
</dbReference>
<evidence type="ECO:0000313" key="1">
    <source>
        <dbReference type="EMBL" id="KAJ8351669.1"/>
    </source>
</evidence>
<organism evidence="1 2">
    <name type="scientific">Synaphobranchus kaupii</name>
    <name type="common">Kaup's arrowtooth eel</name>
    <dbReference type="NCBI Taxonomy" id="118154"/>
    <lineage>
        <taxon>Eukaryota</taxon>
        <taxon>Metazoa</taxon>
        <taxon>Chordata</taxon>
        <taxon>Craniata</taxon>
        <taxon>Vertebrata</taxon>
        <taxon>Euteleostomi</taxon>
        <taxon>Actinopterygii</taxon>
        <taxon>Neopterygii</taxon>
        <taxon>Teleostei</taxon>
        <taxon>Anguilliformes</taxon>
        <taxon>Synaphobranchidae</taxon>
        <taxon>Synaphobranchus</taxon>
    </lineage>
</organism>
<protein>
    <submittedName>
        <fullName evidence="1">Uncharacterized protein</fullName>
    </submittedName>
</protein>
<reference evidence="1" key="1">
    <citation type="journal article" date="2023" name="Science">
        <title>Genome structures resolve the early diversification of teleost fishes.</title>
        <authorList>
            <person name="Parey E."/>
            <person name="Louis A."/>
            <person name="Montfort J."/>
            <person name="Bouchez O."/>
            <person name="Roques C."/>
            <person name="Iampietro C."/>
            <person name="Lluch J."/>
            <person name="Castinel A."/>
            <person name="Donnadieu C."/>
            <person name="Desvignes T."/>
            <person name="Floi Bucao C."/>
            <person name="Jouanno E."/>
            <person name="Wen M."/>
            <person name="Mejri S."/>
            <person name="Dirks R."/>
            <person name="Jansen H."/>
            <person name="Henkel C."/>
            <person name="Chen W.J."/>
            <person name="Zahm M."/>
            <person name="Cabau C."/>
            <person name="Klopp C."/>
            <person name="Thompson A.W."/>
            <person name="Robinson-Rechavi M."/>
            <person name="Braasch I."/>
            <person name="Lecointre G."/>
            <person name="Bobe J."/>
            <person name="Postlethwait J.H."/>
            <person name="Berthelot C."/>
            <person name="Roest Crollius H."/>
            <person name="Guiguen Y."/>
        </authorList>
    </citation>
    <scope>NUCLEOTIDE SEQUENCE</scope>
    <source>
        <strain evidence="1">WJC10195</strain>
    </source>
</reference>
<dbReference type="AlphaFoldDB" id="A0A9Q1ITA8"/>